<protein>
    <submittedName>
        <fullName evidence="1">16369_t:CDS:1</fullName>
    </submittedName>
</protein>
<accession>A0A9N9CJ82</accession>
<evidence type="ECO:0000313" key="1">
    <source>
        <dbReference type="EMBL" id="CAG8605472.1"/>
    </source>
</evidence>
<organism evidence="1 2">
    <name type="scientific">Funneliformis mosseae</name>
    <name type="common">Endomycorrhizal fungus</name>
    <name type="synonym">Glomus mosseae</name>
    <dbReference type="NCBI Taxonomy" id="27381"/>
    <lineage>
        <taxon>Eukaryota</taxon>
        <taxon>Fungi</taxon>
        <taxon>Fungi incertae sedis</taxon>
        <taxon>Mucoromycota</taxon>
        <taxon>Glomeromycotina</taxon>
        <taxon>Glomeromycetes</taxon>
        <taxon>Glomerales</taxon>
        <taxon>Glomeraceae</taxon>
        <taxon>Funneliformis</taxon>
    </lineage>
</organism>
<proteinExistence type="predicted"/>
<dbReference type="EMBL" id="CAJVPP010002600">
    <property type="protein sequence ID" value="CAG8605472.1"/>
    <property type="molecule type" value="Genomic_DNA"/>
</dbReference>
<sequence>MKDLFKGTYDLNEFEFLENQEGEIKLPDESFIKYQKLKHQYSHTSHNKHLSLCTVYKNYFEQKIVKDEYNKTEKTEDALDLLQSNCLVVYKANFKNFYGYMYFSQIEFFEANDKLNANIALKYELKTVKMIKEETVYEIYNKRLYDNEDDLYSKVSE</sequence>
<comment type="caution">
    <text evidence="1">The sequence shown here is derived from an EMBL/GenBank/DDBJ whole genome shotgun (WGS) entry which is preliminary data.</text>
</comment>
<reference evidence="1" key="1">
    <citation type="submission" date="2021-06" db="EMBL/GenBank/DDBJ databases">
        <authorList>
            <person name="Kallberg Y."/>
            <person name="Tangrot J."/>
            <person name="Rosling A."/>
        </authorList>
    </citation>
    <scope>NUCLEOTIDE SEQUENCE</scope>
    <source>
        <strain evidence="1">87-6 pot B 2015</strain>
    </source>
</reference>
<evidence type="ECO:0000313" key="2">
    <source>
        <dbReference type="Proteomes" id="UP000789375"/>
    </source>
</evidence>
<keyword evidence="2" id="KW-1185">Reference proteome</keyword>
<dbReference type="AlphaFoldDB" id="A0A9N9CJ82"/>
<name>A0A9N9CJ82_FUNMO</name>
<dbReference type="Proteomes" id="UP000789375">
    <property type="component" value="Unassembled WGS sequence"/>
</dbReference>
<gene>
    <name evidence="1" type="ORF">FMOSSE_LOCUS9178</name>
</gene>